<dbReference type="Proteomes" id="UP001238496">
    <property type="component" value="Unassembled WGS sequence"/>
</dbReference>
<name>A0ABU0GDW2_9HYPH</name>
<sequence length="193" mass="20982">MKEFIGKLRALITDNPVLIAAGVLLAFFNSVNGIMQKIASPVLRDGFIVLLGIVTAALLVRYYVHTAHPSFTHARDKLKANPWRYAIAETWVALSITVILLVVILAAVSVPAQALATHAMPPYTAVAHQKRLPAECRKCPILIDGSGRQTGSDCLKTDPGGVVNVNLDRWRDYRPVKIKAICTNGSSTEVNLD</sequence>
<evidence type="ECO:0000313" key="3">
    <source>
        <dbReference type="Proteomes" id="UP001238496"/>
    </source>
</evidence>
<keyword evidence="1" id="KW-0472">Membrane</keyword>
<keyword evidence="1" id="KW-0812">Transmembrane</keyword>
<dbReference type="RefSeq" id="WP_307377637.1">
    <property type="nucleotide sequence ID" value="NZ_JAUSUW010000024.1"/>
</dbReference>
<keyword evidence="1" id="KW-1133">Transmembrane helix</keyword>
<organism evidence="2 3">
    <name type="scientific">Peteryoungia aggregata LMG 23059</name>
    <dbReference type="NCBI Taxonomy" id="1368425"/>
    <lineage>
        <taxon>Bacteria</taxon>
        <taxon>Pseudomonadati</taxon>
        <taxon>Pseudomonadota</taxon>
        <taxon>Alphaproteobacteria</taxon>
        <taxon>Hyphomicrobiales</taxon>
        <taxon>Rhizobiaceae</taxon>
        <taxon>Peteryoungia</taxon>
    </lineage>
</organism>
<feature type="transmembrane region" description="Helical" evidence="1">
    <location>
        <begin position="43"/>
        <end position="64"/>
    </location>
</feature>
<feature type="transmembrane region" description="Helical" evidence="1">
    <location>
        <begin position="85"/>
        <end position="108"/>
    </location>
</feature>
<accession>A0ABU0GDW2</accession>
<evidence type="ECO:0000313" key="2">
    <source>
        <dbReference type="EMBL" id="MDQ0423554.1"/>
    </source>
</evidence>
<evidence type="ECO:0000256" key="1">
    <source>
        <dbReference type="SAM" id="Phobius"/>
    </source>
</evidence>
<gene>
    <name evidence="2" type="ORF">J2045_004606</name>
</gene>
<protein>
    <submittedName>
        <fullName evidence="2">Uncharacterized protein</fullName>
    </submittedName>
</protein>
<keyword evidence="3" id="KW-1185">Reference proteome</keyword>
<proteinExistence type="predicted"/>
<reference evidence="2 3" key="1">
    <citation type="submission" date="2023-07" db="EMBL/GenBank/DDBJ databases">
        <title>Genomic Encyclopedia of Type Strains, Phase IV (KMG-IV): sequencing the most valuable type-strain genomes for metagenomic binning, comparative biology and taxonomic classification.</title>
        <authorList>
            <person name="Goeker M."/>
        </authorList>
    </citation>
    <scope>NUCLEOTIDE SEQUENCE [LARGE SCALE GENOMIC DNA]</scope>
    <source>
        <strain evidence="2 3">DSM 1111</strain>
    </source>
</reference>
<comment type="caution">
    <text evidence="2">The sequence shown here is derived from an EMBL/GenBank/DDBJ whole genome shotgun (WGS) entry which is preliminary data.</text>
</comment>
<dbReference type="EMBL" id="JAUSUW010000024">
    <property type="protein sequence ID" value="MDQ0423554.1"/>
    <property type="molecule type" value="Genomic_DNA"/>
</dbReference>